<keyword evidence="3" id="KW-1185">Reference proteome</keyword>
<dbReference type="RefSeq" id="WP_013009031.1">
    <property type="nucleotide sequence ID" value="NC_013940.1"/>
</dbReference>
<evidence type="ECO:0000259" key="1">
    <source>
        <dbReference type="Pfam" id="PF01807"/>
    </source>
</evidence>
<reference evidence="2 3" key="1">
    <citation type="journal article" date="2010" name="DNA Res.">
        <title>Bacterial lifestyle in a deep-sea hydrothermal vent chimney revealed by the genome sequence of the thermophilic bacterium Deferribacter desulfuricans SSM1.</title>
        <authorList>
            <person name="Takaki Y."/>
            <person name="Shimamura S."/>
            <person name="Nakagawa S."/>
            <person name="Fukuhara Y."/>
            <person name="Horikawa H."/>
            <person name="Ankai A."/>
            <person name="Harada T."/>
            <person name="Hosoyama A."/>
            <person name="Oguchi A."/>
            <person name="Fukui S."/>
            <person name="Fujita N."/>
            <person name="Takami H."/>
            <person name="Takai K."/>
        </authorList>
    </citation>
    <scope>NUCLEOTIDE SEQUENCE [LARGE SCALE GENOMIC DNA]</scope>
    <source>
        <strain evidence="3">DSM 14783 / JCM 11476 / NBRC 101012 / SSM1</strain>
        <plasmid evidence="3">Plasmid megaplasmid pDF308</plasmid>
    </source>
</reference>
<protein>
    <recommendedName>
        <fullName evidence="1">Zinc finger CHC2-type domain-containing protein</fullName>
    </recommendedName>
</protein>
<dbReference type="EMBL" id="AP011530">
    <property type="protein sequence ID" value="BAI81817.1"/>
    <property type="molecule type" value="Genomic_DNA"/>
</dbReference>
<sequence length="447" mass="53247">MKYNKKLLDYLKTEINFKDFLIEFGYISPQDIRNSYLNSESYMCRTPFGNEKTPSFAISKKSDGVWVWYDFSVNGITHEGGTIIDFIQKYHNYSLSESINFLVEKLGNRIPPYLLDSETYNTDYQNTSYGKPVRLVKKEKKIIKDPKESLRIYNELTEEVEKNTEQSLQDKIYINTIKKLKFLHELSDSKSDKEILAKVKDYYINQRYIDKSLVDYLIENKKVVYYKSTKNIEYAGFFHDNYLNLRAIVPCAKEERFRNRGSVKGKWFGFTTTARKNSGYLNNNQLSVFCTEGIIDTLSICTLYKQNKELRKRDFLTKDVMYISFLSVSNKQGLLRFLHYLYSNFKNKYSKIYLYNGFDMDDAGKKFFEVMKQYISNFEKNYFVIADHYTLKITLEEYYHKYRNSDTIKIKDFNDLLQFLNKNQNNKQKNTKNNTFKKKQELLIQPI</sequence>
<geneLocation type="plasmid" evidence="2 3">
    <name>megaplasmid pDF308</name>
</geneLocation>
<dbReference type="Gene3D" id="3.40.1360.10">
    <property type="match status" value="1"/>
</dbReference>
<dbReference type="InterPro" id="IPR036977">
    <property type="entry name" value="DNA_primase_Znf_CHC2"/>
</dbReference>
<dbReference type="Pfam" id="PF01807">
    <property type="entry name" value="Zn_ribbon_DnaG"/>
    <property type="match status" value="1"/>
</dbReference>
<accession>D3PF25</accession>
<dbReference type="KEGG" id="ddf:DEFDS_P197"/>
<dbReference type="Proteomes" id="UP000001520">
    <property type="component" value="Plasmid megaplasmid pDF308"/>
</dbReference>
<dbReference type="GO" id="GO:0006260">
    <property type="term" value="P:DNA replication"/>
    <property type="evidence" value="ECO:0007669"/>
    <property type="project" value="InterPro"/>
</dbReference>
<evidence type="ECO:0000313" key="2">
    <source>
        <dbReference type="EMBL" id="BAI81817.1"/>
    </source>
</evidence>
<dbReference type="Gene3D" id="3.90.580.10">
    <property type="entry name" value="Zinc finger, CHC2-type domain"/>
    <property type="match status" value="1"/>
</dbReference>
<keyword evidence="2" id="KW-0614">Plasmid</keyword>
<dbReference type="OrthoDB" id="8536512at2"/>
<gene>
    <name evidence="2" type="ordered locus">DEFDS_P197</name>
</gene>
<name>D3PF25_DEFDS</name>
<evidence type="ECO:0000313" key="3">
    <source>
        <dbReference type="Proteomes" id="UP000001520"/>
    </source>
</evidence>
<dbReference type="GO" id="GO:0003677">
    <property type="term" value="F:DNA binding"/>
    <property type="evidence" value="ECO:0007669"/>
    <property type="project" value="InterPro"/>
</dbReference>
<dbReference type="Pfam" id="PF13155">
    <property type="entry name" value="Toprim_2"/>
    <property type="match status" value="1"/>
</dbReference>
<dbReference type="GO" id="GO:0008270">
    <property type="term" value="F:zinc ion binding"/>
    <property type="evidence" value="ECO:0007669"/>
    <property type="project" value="InterPro"/>
</dbReference>
<dbReference type="eggNOG" id="COG0358">
    <property type="taxonomic scope" value="Bacteria"/>
</dbReference>
<proteinExistence type="predicted"/>
<dbReference type="GO" id="GO:0003899">
    <property type="term" value="F:DNA-directed RNA polymerase activity"/>
    <property type="evidence" value="ECO:0007669"/>
    <property type="project" value="InterPro"/>
</dbReference>
<dbReference type="InterPro" id="IPR002694">
    <property type="entry name" value="Znf_CHC2"/>
</dbReference>
<feature type="domain" description="Zinc finger CHC2-type" evidence="1">
    <location>
        <begin position="39"/>
        <end position="110"/>
    </location>
</feature>
<dbReference type="HOGENOM" id="CLU_612123_0_0_0"/>
<dbReference type="SUPFAM" id="SSF57783">
    <property type="entry name" value="Zinc beta-ribbon"/>
    <property type="match status" value="1"/>
</dbReference>
<dbReference type="AlphaFoldDB" id="D3PF25"/>
<organism evidence="2 3">
    <name type="scientific">Deferribacter desulfuricans (strain DSM 14783 / JCM 11476 / NBRC 101012 / SSM1)</name>
    <dbReference type="NCBI Taxonomy" id="639282"/>
    <lineage>
        <taxon>Bacteria</taxon>
        <taxon>Pseudomonadati</taxon>
        <taxon>Deferribacterota</taxon>
        <taxon>Deferribacteres</taxon>
        <taxon>Deferribacterales</taxon>
        <taxon>Deferribacteraceae</taxon>
        <taxon>Deferribacter</taxon>
    </lineage>
</organism>